<dbReference type="Pfam" id="PF13639">
    <property type="entry name" value="zf-RING_2"/>
    <property type="match status" value="1"/>
</dbReference>
<reference evidence="10" key="2">
    <citation type="submission" date="2025-08" db="UniProtKB">
        <authorList>
            <consortium name="RefSeq"/>
        </authorList>
    </citation>
    <scope>IDENTIFICATION</scope>
    <source>
        <tissue evidence="10">Etiolated seedlings</tissue>
    </source>
</reference>
<name>A0A1S2Y5V9_CICAR</name>
<feature type="compositionally biased region" description="Acidic residues" evidence="7">
    <location>
        <begin position="130"/>
        <end position="150"/>
    </location>
</feature>
<dbReference type="OrthoDB" id="1412060at2759"/>
<evidence type="ECO:0000313" key="9">
    <source>
        <dbReference type="Proteomes" id="UP000087171"/>
    </source>
</evidence>
<evidence type="ECO:0000256" key="5">
    <source>
        <dbReference type="ARBA" id="ARBA00022833"/>
    </source>
</evidence>
<evidence type="ECO:0000256" key="3">
    <source>
        <dbReference type="ARBA" id="ARBA00022723"/>
    </source>
</evidence>
<dbReference type="PaxDb" id="3827-XP_004499922.1"/>
<keyword evidence="9" id="KW-1185">Reference proteome</keyword>
<evidence type="ECO:0000256" key="4">
    <source>
        <dbReference type="ARBA" id="ARBA00022771"/>
    </source>
</evidence>
<evidence type="ECO:0000313" key="10">
    <source>
        <dbReference type="RefSeq" id="XP_004499922.1"/>
    </source>
</evidence>
<keyword evidence="4 6" id="KW-0863">Zinc-finger</keyword>
<dbReference type="SMART" id="SM00184">
    <property type="entry name" value="RING"/>
    <property type="match status" value="1"/>
</dbReference>
<keyword evidence="3" id="KW-0479">Metal-binding</keyword>
<dbReference type="Gene3D" id="3.30.40.10">
    <property type="entry name" value="Zinc/RING finger domain, C3HC4 (zinc finger)"/>
    <property type="match status" value="1"/>
</dbReference>
<proteinExistence type="predicted"/>
<feature type="domain" description="RING-type" evidence="8">
    <location>
        <begin position="187"/>
        <end position="225"/>
    </location>
</feature>
<dbReference type="InterPro" id="IPR013083">
    <property type="entry name" value="Znf_RING/FYVE/PHD"/>
</dbReference>
<dbReference type="EC" id="2.3.2.27" evidence="2"/>
<accession>A0A1S2Y5V9</accession>
<protein>
    <recommendedName>
        <fullName evidence="2">RING-type E3 ubiquitin transferase</fullName>
        <ecNumber evidence="2">2.3.2.27</ecNumber>
    </recommendedName>
</protein>
<dbReference type="SUPFAM" id="SSF57850">
    <property type="entry name" value="RING/U-box"/>
    <property type="match status" value="1"/>
</dbReference>
<evidence type="ECO:0000259" key="8">
    <source>
        <dbReference type="PROSITE" id="PS50089"/>
    </source>
</evidence>
<dbReference type="eggNOG" id="KOG0800">
    <property type="taxonomic scope" value="Eukaryota"/>
</dbReference>
<keyword evidence="5" id="KW-0862">Zinc</keyword>
<evidence type="ECO:0000256" key="7">
    <source>
        <dbReference type="SAM" id="MobiDB-lite"/>
    </source>
</evidence>
<feature type="region of interest" description="Disordered" evidence="7">
    <location>
        <begin position="128"/>
        <end position="150"/>
    </location>
</feature>
<organism evidence="9 10">
    <name type="scientific">Cicer arietinum</name>
    <name type="common">Chickpea</name>
    <name type="synonym">Garbanzo</name>
    <dbReference type="NCBI Taxonomy" id="3827"/>
    <lineage>
        <taxon>Eukaryota</taxon>
        <taxon>Viridiplantae</taxon>
        <taxon>Streptophyta</taxon>
        <taxon>Embryophyta</taxon>
        <taxon>Tracheophyta</taxon>
        <taxon>Spermatophyta</taxon>
        <taxon>Magnoliopsida</taxon>
        <taxon>eudicotyledons</taxon>
        <taxon>Gunneridae</taxon>
        <taxon>Pentapetalae</taxon>
        <taxon>rosids</taxon>
        <taxon>fabids</taxon>
        <taxon>Fabales</taxon>
        <taxon>Fabaceae</taxon>
        <taxon>Papilionoideae</taxon>
        <taxon>50 kb inversion clade</taxon>
        <taxon>NPAAA clade</taxon>
        <taxon>Hologalegina</taxon>
        <taxon>IRL clade</taxon>
        <taxon>Cicereae</taxon>
        <taxon>Cicer</taxon>
    </lineage>
</organism>
<reference evidence="9" key="1">
    <citation type="journal article" date="2013" name="Nat. Biotechnol.">
        <title>Draft genome sequence of chickpea (Cicer arietinum) provides a resource for trait improvement.</title>
        <authorList>
            <person name="Varshney R.K."/>
            <person name="Song C."/>
            <person name="Saxena R.K."/>
            <person name="Azam S."/>
            <person name="Yu S."/>
            <person name="Sharpe A.G."/>
            <person name="Cannon S."/>
            <person name="Baek J."/>
            <person name="Rosen B.D."/>
            <person name="Tar'an B."/>
            <person name="Millan T."/>
            <person name="Zhang X."/>
            <person name="Ramsay L.D."/>
            <person name="Iwata A."/>
            <person name="Wang Y."/>
            <person name="Nelson W."/>
            <person name="Farmer A.D."/>
            <person name="Gaur P.M."/>
            <person name="Soderlund C."/>
            <person name="Penmetsa R.V."/>
            <person name="Xu C."/>
            <person name="Bharti A.K."/>
            <person name="He W."/>
            <person name="Winter P."/>
            <person name="Zhao S."/>
            <person name="Hane J.K."/>
            <person name="Carrasquilla-Garcia N."/>
            <person name="Condie J.A."/>
            <person name="Upadhyaya H.D."/>
            <person name="Luo M.C."/>
            <person name="Thudi M."/>
            <person name="Gowda C.L."/>
            <person name="Singh N.P."/>
            <person name="Lichtenzveig J."/>
            <person name="Gali K.K."/>
            <person name="Rubio J."/>
            <person name="Nadarajan N."/>
            <person name="Dolezel J."/>
            <person name="Bansal K.C."/>
            <person name="Xu X."/>
            <person name="Edwards D."/>
            <person name="Zhang G."/>
            <person name="Kahl G."/>
            <person name="Gil J."/>
            <person name="Singh K.B."/>
            <person name="Datta S.K."/>
            <person name="Jackson S.A."/>
            <person name="Wang J."/>
            <person name="Cook D.R."/>
        </authorList>
    </citation>
    <scope>NUCLEOTIDE SEQUENCE [LARGE SCALE GENOMIC DNA]</scope>
    <source>
        <strain evidence="9">cv. CDC Frontier</strain>
    </source>
</reference>
<dbReference type="PANTHER" id="PTHR15710:SF218">
    <property type="entry name" value="OS06G0687300 PROTEIN"/>
    <property type="match status" value="1"/>
</dbReference>
<evidence type="ECO:0000256" key="6">
    <source>
        <dbReference type="PROSITE-ProRule" id="PRU00175"/>
    </source>
</evidence>
<dbReference type="GO" id="GO:0008270">
    <property type="term" value="F:zinc ion binding"/>
    <property type="evidence" value="ECO:0007669"/>
    <property type="project" value="UniProtKB-KW"/>
</dbReference>
<comment type="catalytic activity">
    <reaction evidence="1">
        <text>S-ubiquitinyl-[E2 ubiquitin-conjugating enzyme]-L-cysteine + [acceptor protein]-L-lysine = [E2 ubiquitin-conjugating enzyme]-L-cysteine + N(6)-ubiquitinyl-[acceptor protein]-L-lysine.</text>
        <dbReference type="EC" id="2.3.2.27"/>
    </reaction>
</comment>
<dbReference type="Proteomes" id="UP000087171">
    <property type="component" value="Chromosome Ca5"/>
</dbReference>
<dbReference type="PROSITE" id="PS50089">
    <property type="entry name" value="ZF_RING_2"/>
    <property type="match status" value="1"/>
</dbReference>
<evidence type="ECO:0000256" key="2">
    <source>
        <dbReference type="ARBA" id="ARBA00012483"/>
    </source>
</evidence>
<dbReference type="PANTHER" id="PTHR15710">
    <property type="entry name" value="E3 UBIQUITIN-PROTEIN LIGASE PRAJA"/>
    <property type="match status" value="1"/>
</dbReference>
<gene>
    <name evidence="10" type="primary">LOC101499491</name>
</gene>
<dbReference type="RefSeq" id="XP_004499922.1">
    <property type="nucleotide sequence ID" value="XM_004499865.2"/>
</dbReference>
<evidence type="ECO:0000256" key="1">
    <source>
        <dbReference type="ARBA" id="ARBA00000900"/>
    </source>
</evidence>
<dbReference type="InterPro" id="IPR001841">
    <property type="entry name" value="Znf_RING"/>
</dbReference>
<dbReference type="AlphaFoldDB" id="A0A1S2Y5V9"/>
<dbReference type="GO" id="GO:0061630">
    <property type="term" value="F:ubiquitin protein ligase activity"/>
    <property type="evidence" value="ECO:0007669"/>
    <property type="project" value="UniProtKB-EC"/>
</dbReference>
<sequence>MDDYYCKAYPNIYSTDDITKIISSSCPNCNYFNIEFEYTNMYVLNARKFQTFCDTDVHTFSNVSMDNKIMQESTIITWLSKINVPQDAFRLVVANILECANDMVRRSKKNKNQRVFPIRVDFVVTRASEDESDEDDDYEIKDEEDEESVSFEDEMEVEEEENNGLVPAAKSCIEELEMVKVEEVGKCPICFEDFNVCVRMPCLHMFHMNCIRDWLEVGNSCPLCRYKMPTSKIE</sequence>